<feature type="compositionally biased region" description="Low complexity" evidence="1">
    <location>
        <begin position="363"/>
        <end position="374"/>
    </location>
</feature>
<feature type="region of interest" description="Disordered" evidence="1">
    <location>
        <begin position="31"/>
        <end position="54"/>
    </location>
</feature>
<evidence type="ECO:0000256" key="1">
    <source>
        <dbReference type="SAM" id="MobiDB-lite"/>
    </source>
</evidence>
<dbReference type="PANTHER" id="PTHR14187">
    <property type="entry name" value="ALPHA KINASE/ELONGATION FACTOR 2 KINASE"/>
    <property type="match status" value="1"/>
</dbReference>
<accession>A0A150GN29</accession>
<evidence type="ECO:0000313" key="3">
    <source>
        <dbReference type="Proteomes" id="UP000075714"/>
    </source>
</evidence>
<dbReference type="Proteomes" id="UP000075714">
    <property type="component" value="Unassembled WGS sequence"/>
</dbReference>
<feature type="region of interest" description="Disordered" evidence="1">
    <location>
        <begin position="355"/>
        <end position="374"/>
    </location>
</feature>
<organism evidence="2 3">
    <name type="scientific">Gonium pectorale</name>
    <name type="common">Green alga</name>
    <dbReference type="NCBI Taxonomy" id="33097"/>
    <lineage>
        <taxon>Eukaryota</taxon>
        <taxon>Viridiplantae</taxon>
        <taxon>Chlorophyta</taxon>
        <taxon>core chlorophytes</taxon>
        <taxon>Chlorophyceae</taxon>
        <taxon>CS clade</taxon>
        <taxon>Chlamydomonadales</taxon>
        <taxon>Volvocaceae</taxon>
        <taxon>Gonium</taxon>
    </lineage>
</organism>
<comment type="caution">
    <text evidence="2">The sequence shown here is derived from an EMBL/GenBank/DDBJ whole genome shotgun (WGS) entry which is preliminary data.</text>
</comment>
<dbReference type="SUPFAM" id="SSF53067">
    <property type="entry name" value="Actin-like ATPase domain"/>
    <property type="match status" value="2"/>
</dbReference>
<proteinExistence type="predicted"/>
<keyword evidence="3" id="KW-1185">Reference proteome</keyword>
<evidence type="ECO:0000313" key="2">
    <source>
        <dbReference type="EMBL" id="KXZ51185.1"/>
    </source>
</evidence>
<reference evidence="3" key="1">
    <citation type="journal article" date="2016" name="Nat. Commun.">
        <title>The Gonium pectorale genome demonstrates co-option of cell cycle regulation during the evolution of multicellularity.</title>
        <authorList>
            <person name="Hanschen E.R."/>
            <person name="Marriage T.N."/>
            <person name="Ferris P.J."/>
            <person name="Hamaji T."/>
            <person name="Toyoda A."/>
            <person name="Fujiyama A."/>
            <person name="Neme R."/>
            <person name="Noguchi H."/>
            <person name="Minakuchi Y."/>
            <person name="Suzuki M."/>
            <person name="Kawai-Toyooka H."/>
            <person name="Smith D.R."/>
            <person name="Sparks H."/>
            <person name="Anderson J."/>
            <person name="Bakaric R."/>
            <person name="Luria V."/>
            <person name="Karger A."/>
            <person name="Kirschner M.W."/>
            <person name="Durand P.M."/>
            <person name="Michod R.E."/>
            <person name="Nozaki H."/>
            <person name="Olson B.J."/>
        </authorList>
    </citation>
    <scope>NUCLEOTIDE SEQUENCE [LARGE SCALE GENOMIC DNA]</scope>
    <source>
        <strain evidence="3">NIES-2863</strain>
    </source>
</reference>
<dbReference type="EMBL" id="LSYV01000014">
    <property type="protein sequence ID" value="KXZ51185.1"/>
    <property type="molecule type" value="Genomic_DNA"/>
</dbReference>
<dbReference type="PANTHER" id="PTHR14187:SF5">
    <property type="entry name" value="HEAT SHOCK 70 KDA PROTEIN 12A"/>
    <property type="match status" value="1"/>
</dbReference>
<sequence length="638" mass="66605">MDDAERTAGDFTYIDNFKLLLQWQSPAVAPAAGRRGGRGGWQQRGQGSGAGASGEVEAEDLLPALPPGLTAVQVVADFLTELRGYIFRHLVRCAPAHISAPASSSPLPLLDGSHIGWCLTVPAMWDEAAKSRLRQAANRAGMATAADPAALQMILEPEAAALAAAVLQVPPAAAPAAAATSTARKTGGGGAAVIDEAVEVHLRRIDAAERSDDAASSAVTAAAATARSGPKAGPAPAPAASLCEGDVLLVMDCGGGTADVTLHRVRGAGAGLRLEEAAEGRGVPAGGRFVDAAAWSYLRSELGGGAWDGWRAAHVREWAQLAGSWEAAKRFPGPVSLQLPPALLAAVAAGARKPRGRPRSTMLGLGRRSAAGGAGGPLRPDGVFVLREEVLEARVVGPVVGRIIAAAEKVLREGARAGSAATKVLLTGGLANSAALQRRAASMAASHGAQLLLPRSPSASVVTGAVLFGQLPARVSARRCRLSYGVMTATAWSSAHEDSHRERGYPGWILDDEGERLADDVFKQFVHRGQLVETDEVVVHTFSPIYRSEQSVAFRMYATESSTASYTVEPGMREVAEVELELPADWRSKVQSRHDYKLEAELRFGATEITLLARDLHTRNAVATTLSWTSDPVSLPAV</sequence>
<gene>
    <name evidence="2" type="ORF">GPECTOR_13g672</name>
</gene>
<dbReference type="InterPro" id="IPR043129">
    <property type="entry name" value="ATPase_NBD"/>
</dbReference>
<protein>
    <submittedName>
        <fullName evidence="2">Uncharacterized protein</fullName>
    </submittedName>
</protein>
<dbReference type="Gene3D" id="3.30.420.40">
    <property type="match status" value="1"/>
</dbReference>
<name>A0A150GN29_GONPE</name>
<feature type="compositionally biased region" description="Gly residues" evidence="1">
    <location>
        <begin position="38"/>
        <end position="52"/>
    </location>
</feature>
<dbReference type="OrthoDB" id="2963168at2759"/>
<dbReference type="AlphaFoldDB" id="A0A150GN29"/>
<dbReference type="STRING" id="33097.A0A150GN29"/>